<reference evidence="2 3" key="1">
    <citation type="submission" date="2015-11" db="EMBL/GenBank/DDBJ databases">
        <title>Genomic analysis of 38 Legionella species identifies large and diverse effector repertoires.</title>
        <authorList>
            <person name="Burstein D."/>
            <person name="Amaro F."/>
            <person name="Zusman T."/>
            <person name="Lifshitz Z."/>
            <person name="Cohen O."/>
            <person name="Gilbert J.A."/>
            <person name="Pupko T."/>
            <person name="Shuman H.A."/>
            <person name="Segal G."/>
        </authorList>
    </citation>
    <scope>NUCLEOTIDE SEQUENCE [LARGE SCALE GENOMIC DNA]</scope>
    <source>
        <strain evidence="2 3">ATCC 51914</strain>
    </source>
</reference>
<evidence type="ECO:0000313" key="3">
    <source>
        <dbReference type="Proteomes" id="UP000054729"/>
    </source>
</evidence>
<dbReference type="InterPro" id="IPR028057">
    <property type="entry name" value="DrrA_P4M"/>
</dbReference>
<keyword evidence="3" id="KW-1185">Reference proteome</keyword>
<accession>A0A0W1AC27</accession>
<dbReference type="AlphaFoldDB" id="A0A0W1AC27"/>
<name>A0A0W1AC27_9GAMM</name>
<dbReference type="PATRIC" id="fig|66969.6.peg.1757"/>
<sequence length="182" mass="20268">MRVPLNKTSQLAKDHLLAHLKEMDVVKRLNCPNANGAFAKQLIAEHVGHTKAIGRPHVFGDTAKGFKDIKAELAHLKGEQLKREILFDFKKEVDKLTTLEELTSFEQRTIIQKSHAYQILEKQQGFLSRLSSTETDSVKALKKMVHEKREALRFESSGPIDKVLTAGIGGSSTQAQSTLSGH</sequence>
<comment type="caution">
    <text evidence="2">The sequence shown here is derived from an EMBL/GenBank/DDBJ whole genome shotgun (WGS) entry which is preliminary data.</text>
</comment>
<evidence type="ECO:0000313" key="2">
    <source>
        <dbReference type="EMBL" id="KTD78840.1"/>
    </source>
</evidence>
<proteinExistence type="predicted"/>
<protein>
    <submittedName>
        <fullName evidence="2">Multifunctional virulence effector protein DrrA</fullName>
    </submittedName>
</protein>
<dbReference type="Gene3D" id="1.20.1280.280">
    <property type="match status" value="1"/>
</dbReference>
<dbReference type="GO" id="GO:0044161">
    <property type="term" value="C:host cell cytoplasmic vesicle"/>
    <property type="evidence" value="ECO:0007669"/>
    <property type="project" value="InterPro"/>
</dbReference>
<dbReference type="InterPro" id="IPR038346">
    <property type="entry name" value="DrrA_PI4P-bd_sf"/>
</dbReference>
<dbReference type="GO" id="GO:0031267">
    <property type="term" value="F:small GTPase binding"/>
    <property type="evidence" value="ECO:0007669"/>
    <property type="project" value="InterPro"/>
</dbReference>
<dbReference type="EMBL" id="LNZB01000038">
    <property type="protein sequence ID" value="KTD78840.1"/>
    <property type="molecule type" value="Genomic_DNA"/>
</dbReference>
<organism evidence="2 3">
    <name type="scientific">Legionella waltersii</name>
    <dbReference type="NCBI Taxonomy" id="66969"/>
    <lineage>
        <taxon>Bacteria</taxon>
        <taxon>Pseudomonadati</taxon>
        <taxon>Pseudomonadota</taxon>
        <taxon>Gammaproteobacteria</taxon>
        <taxon>Legionellales</taxon>
        <taxon>Legionellaceae</taxon>
        <taxon>Legionella</taxon>
    </lineage>
</organism>
<gene>
    <name evidence="2" type="primary">drrA_3</name>
    <name evidence="2" type="ORF">Lwal_1610</name>
</gene>
<feature type="domain" description="DrrA phosphatidylinositol 4-phosphate binding" evidence="1">
    <location>
        <begin position="54"/>
        <end position="154"/>
    </location>
</feature>
<dbReference type="Proteomes" id="UP000054729">
    <property type="component" value="Unassembled WGS sequence"/>
</dbReference>
<evidence type="ECO:0000259" key="1">
    <source>
        <dbReference type="Pfam" id="PF14860"/>
    </source>
</evidence>
<dbReference type="RefSeq" id="WP_058480304.1">
    <property type="nucleotide sequence ID" value="NZ_CAAAIQ010000040.1"/>
</dbReference>
<dbReference type="Pfam" id="PF14860">
    <property type="entry name" value="DrrA_P4M"/>
    <property type="match status" value="1"/>
</dbReference>
<dbReference type="STRING" id="66969.Lwal_1610"/>